<dbReference type="InterPro" id="IPR059018">
    <property type="entry name" value="HEAT_URB1"/>
</dbReference>
<feature type="domain" description="URB1 N-terminal" evidence="2">
    <location>
        <begin position="77"/>
        <end position="408"/>
    </location>
</feature>
<accession>A0A9P6KIR8</accession>
<dbReference type="PANTHER" id="PTHR13500">
    <property type="entry name" value="NUCLEOLAR PRERIBOSOMAL-ASSOCIATED PROTEIN 1"/>
    <property type="match status" value="1"/>
</dbReference>
<dbReference type="EMBL" id="JAABOA010000030">
    <property type="protein sequence ID" value="KAF9586448.1"/>
    <property type="molecule type" value="Genomic_DNA"/>
</dbReference>
<evidence type="ECO:0008006" key="7">
    <source>
        <dbReference type="Google" id="ProtNLM"/>
    </source>
</evidence>
<evidence type="ECO:0000313" key="5">
    <source>
        <dbReference type="EMBL" id="KAF9586448.1"/>
    </source>
</evidence>
<dbReference type="GO" id="GO:0005730">
    <property type="term" value="C:nucleolus"/>
    <property type="evidence" value="ECO:0007669"/>
    <property type="project" value="TreeGrafter"/>
</dbReference>
<organism evidence="5 6">
    <name type="scientific">Lunasporangiospora selenospora</name>
    <dbReference type="NCBI Taxonomy" id="979761"/>
    <lineage>
        <taxon>Eukaryota</taxon>
        <taxon>Fungi</taxon>
        <taxon>Fungi incertae sedis</taxon>
        <taxon>Mucoromycota</taxon>
        <taxon>Mortierellomycotina</taxon>
        <taxon>Mortierellomycetes</taxon>
        <taxon>Mortierellales</taxon>
        <taxon>Mortierellaceae</taxon>
        <taxon>Lunasporangiospora</taxon>
    </lineage>
</organism>
<evidence type="ECO:0000313" key="6">
    <source>
        <dbReference type="Proteomes" id="UP000780801"/>
    </source>
</evidence>
<name>A0A9P6KIR8_9FUNG</name>
<feature type="domain" description="URB1 central HEAT repeat" evidence="4">
    <location>
        <begin position="630"/>
        <end position="821"/>
    </location>
</feature>
<evidence type="ECO:0000259" key="4">
    <source>
        <dbReference type="Pfam" id="PF26140"/>
    </source>
</evidence>
<dbReference type="InterPro" id="IPR032436">
    <property type="entry name" value="URB1_C"/>
</dbReference>
<dbReference type="Pfam" id="PF11707">
    <property type="entry name" value="Npa1"/>
    <property type="match status" value="1"/>
</dbReference>
<dbReference type="OrthoDB" id="72892at2759"/>
<dbReference type="GO" id="GO:0000463">
    <property type="term" value="P:maturation of LSU-rRNA from tricistronic rRNA transcript (SSU-rRNA, 5.8S rRNA, LSU-rRNA)"/>
    <property type="evidence" value="ECO:0007669"/>
    <property type="project" value="TreeGrafter"/>
</dbReference>
<keyword evidence="6" id="KW-1185">Reference proteome</keyword>
<evidence type="ECO:0000259" key="2">
    <source>
        <dbReference type="Pfam" id="PF11707"/>
    </source>
</evidence>
<dbReference type="Pfam" id="PF26140">
    <property type="entry name" value="HEAT_URB1"/>
    <property type="match status" value="1"/>
</dbReference>
<dbReference type="Pfam" id="PF16201">
    <property type="entry name" value="NopRA1"/>
    <property type="match status" value="1"/>
</dbReference>
<reference evidence="5" key="1">
    <citation type="journal article" date="2020" name="Fungal Divers.">
        <title>Resolving the Mortierellaceae phylogeny through synthesis of multi-gene phylogenetics and phylogenomics.</title>
        <authorList>
            <person name="Vandepol N."/>
            <person name="Liber J."/>
            <person name="Desiro A."/>
            <person name="Na H."/>
            <person name="Kennedy M."/>
            <person name="Barry K."/>
            <person name="Grigoriev I.V."/>
            <person name="Miller A.N."/>
            <person name="O'Donnell K."/>
            <person name="Stajich J.E."/>
            <person name="Bonito G."/>
        </authorList>
    </citation>
    <scope>NUCLEOTIDE SEQUENCE</scope>
    <source>
        <strain evidence="5">KOD1015</strain>
    </source>
</reference>
<feature type="region of interest" description="Disordered" evidence="1">
    <location>
        <begin position="182"/>
        <end position="203"/>
    </location>
</feature>
<gene>
    <name evidence="5" type="ORF">BGW38_004708</name>
</gene>
<comment type="caution">
    <text evidence="5">The sequence shown here is derived from an EMBL/GenBank/DDBJ whole genome shotgun (WGS) entry which is preliminary data.</text>
</comment>
<dbReference type="Proteomes" id="UP000780801">
    <property type="component" value="Unassembled WGS sequence"/>
</dbReference>
<dbReference type="SUPFAM" id="SSF48371">
    <property type="entry name" value="ARM repeat"/>
    <property type="match status" value="2"/>
</dbReference>
<evidence type="ECO:0000256" key="1">
    <source>
        <dbReference type="SAM" id="MobiDB-lite"/>
    </source>
</evidence>
<proteinExistence type="predicted"/>
<sequence>MEEYAQRATPEKALYFAESKDIVKALDTTHVDLLSTGLKRLRQQLNVRPNSKDPQESALATKCLATIYAYVEESPECTQLFKIWEWQQQNAVAKVEVPILEVLSKLIHQCNTALHRSNAIKLTRSILQNHMTVIYRHLSSGRPNTVHATLRLLAAMNHVHHTTTRELKDEFNFGLKVLTKIRNQRHKEGENEPTSKSGRSPVPVDARTLYTQFLLAFFIRGDATVKKEVLEIPDLFQKSLSSLHLDSAPLIKQVLDVILNNIVMDNDLPRSSKISFLSTSFLSGLLRLYGRTEVEAPLEKSVAQLVHEFIMAISTTPGIGICFQDAAWYPPSTLTATATSERQAGEGAKHIFNKTLSQLLTHLRPTEDLLQQKLTIAILTACPELVRPYWQKASVQLEPRLSARWLANMTLLHKITEIPVPNLYLQHTSLFASHPPPIATIIENILPTPATRTILSKGLQHSSMLVRYFTVVELAAVFQKAEQVIAVMQTAVESLMSDEDELSVTRDAMDVDESLAGASTNDAPAHKWAEAIVQLLAELRRRVPDIQIIIQLYNGIQSSATSTDMEDEEKHRLDLFNNGALRLIKYYQQFLPHAISESKFDIGKLIPSDFSAIQPGTLVHLLEMLLAFNDFRWSNKSQDGSSYLVKLLKLFLTTSHPNIRTLTQRLLSKLLGESILFQHDSSEADLWIEAIPTTSYRHQIITSDQESLLQFLDDCVARCLKTPYKYVDQSLTVLKRLQDANVTMEPIDQKDPLSALSSSVALSQHQNLAQHYSPLLMTILEQFQYIYAKDSSKQAACATAAFLSRLLPMLACNHNRSSALAIECLNRIQDPAVEEQKAVQSLSLKERLQIGKFEVKEYLAITRARLEHDSITDSGITEVAKSKNNVSVGDLLQGDNTLFATALRNQTATAFIKNFKEIVQYAQQINSIAHVVDYIQARSPFALPLFSIKEIAVALEKQHSHDSKNRSPVVQVLDSLPFHVLFPNISPSMLARPSYQKLLKDSVERSTLGLLPLYSRLVISRLVSWIGSGEMDTKSTKACFELLAYMLGACQQQDGLFTEFKSQLWESYGLREIYLFRATEDPSNLFNSKGLDSSIVGLLSATTKTLSAAPKHRQELLRLTAASFFVRKTVEQVLHELEKIKRVGVQALQFKTVQHYSELATMCSASDFTIILQTLLNLHRLPGFSTTPAFNTLLSTTLKRLSAMHDSANVIPTESTSALLDLWKEQPSDDLDDIVLGVISGRLWPNAMANTIEPLDLSVPGIFDQAQDSLRNPSLSDLDLSLVDFVLGNSAPKRYLILASLVTASADFRGRLTEKILAMSESEVEARLEEADFITLLHAFMNRMAFFDGMQYQWSSSATEVDHHAVPSLRPQLLSVLVKNVGKSSFCSKTTIMLSDIVAIITALAVQPEDEDDVNHVWVLLENLPRTGLDTVCMAESLIERTKNLVDEQALLERHDRISRWFEKTARLLINVLDIHGEVEWLAPVSKRLAKILETHVEERKLNIDQKILFELVSFAIEKAVDNVELVHFSACLAQKYYTESSQGSVLPQILQTLFKNKYFSSSVMATAPSNKYTIPENYKSRLAIIHLIYTLTSLEPHSCCKAGFLPTLLSCYSASTSVADQLLLSVLRITESQTAGSISGRAPIWGSGVENVKSSKSLFGQAMISESMDLIDPSMMMTSAIHFPQDRPLETEAPRVTLKDYNDDILKLDSMPIYDPSFMLPLFATLMSFGNQLDCRRLIEVNGLGMIVAALSSNDEQMRLAAYSLMDEFYVMLSHATMREKSQLQLLLGTFKNSIVGREETVAPRVPAAITSLVIHALATILRPDHFMYPHVNKFCLQRPTIDFEDIPMFYSLFNSSSDHHRKERVWLLRLLAASTKSTEDYKLFKRRHIIDLLVAFFNSHLSEPLSKKIVIEVLFNTVSLPKTSLQLVTQSAFLSWLHTFAAINVMSMENEFSLVPARLLLRTVQACPKESVRWMNGVWKNQVAGIASTLLRQMSAVKVNSGNIAWALTSLESIIQLFSYLLSFGNESVDNGMNESFFNRLCVRQLLMTLHSCEQAMVIPVDQCPVPIPTISSRVLRDHCPSRSDPLDLLYRVDPIPVHSHSRIVCLALELVMKCSSPVTPEEKNAILSRALCYRIVEAMEMARSTESSA</sequence>
<evidence type="ECO:0000259" key="3">
    <source>
        <dbReference type="Pfam" id="PF16201"/>
    </source>
</evidence>
<dbReference type="InterPro" id="IPR016024">
    <property type="entry name" value="ARM-type_fold"/>
</dbReference>
<dbReference type="PANTHER" id="PTHR13500:SF0">
    <property type="entry name" value="NUCLEOLAR PRE-RIBOSOMAL-ASSOCIATED PROTEIN 1"/>
    <property type="match status" value="1"/>
</dbReference>
<dbReference type="InterPro" id="IPR039844">
    <property type="entry name" value="URB1"/>
</dbReference>
<dbReference type="GO" id="GO:0000466">
    <property type="term" value="P:maturation of 5.8S rRNA from tricistronic rRNA transcript (SSU-rRNA, 5.8S rRNA, LSU-rRNA)"/>
    <property type="evidence" value="ECO:0007669"/>
    <property type="project" value="TreeGrafter"/>
</dbReference>
<protein>
    <recommendedName>
        <fullName evidence="7">Nucleolar pre-ribosomal-associated protein 1</fullName>
    </recommendedName>
</protein>
<feature type="domain" description="URB1 C-terminal" evidence="3">
    <location>
        <begin position="1745"/>
        <end position="1938"/>
    </location>
</feature>
<dbReference type="InterPro" id="IPR021714">
    <property type="entry name" value="URB1_N"/>
</dbReference>